<keyword evidence="2 5" id="KW-0963">Cytoplasm</keyword>
<dbReference type="GO" id="GO:0000922">
    <property type="term" value="C:spindle pole"/>
    <property type="evidence" value="ECO:0007669"/>
    <property type="project" value="InterPro"/>
</dbReference>
<keyword evidence="3 5" id="KW-0493">Microtubule</keyword>
<dbReference type="GO" id="GO:0007020">
    <property type="term" value="P:microtubule nucleation"/>
    <property type="evidence" value="ECO:0007669"/>
    <property type="project" value="InterPro"/>
</dbReference>
<evidence type="ECO:0000256" key="6">
    <source>
        <dbReference type="SAM" id="Phobius"/>
    </source>
</evidence>
<comment type="caution">
    <text evidence="8">The sequence shown here is derived from an EMBL/GenBank/DDBJ whole genome shotgun (WGS) entry which is preliminary data.</text>
</comment>
<protein>
    <recommendedName>
        <fullName evidence="5">Gamma-tubulin complex component</fullName>
    </recommendedName>
</protein>
<dbReference type="GO" id="GO:0005874">
    <property type="term" value="C:microtubule"/>
    <property type="evidence" value="ECO:0007669"/>
    <property type="project" value="UniProtKB-KW"/>
</dbReference>
<evidence type="ECO:0000256" key="2">
    <source>
        <dbReference type="ARBA" id="ARBA00022490"/>
    </source>
</evidence>
<evidence type="ECO:0000313" key="9">
    <source>
        <dbReference type="Proteomes" id="UP000235145"/>
    </source>
</evidence>
<comment type="similarity">
    <text evidence="1 5">Belongs to the TUBGCP family.</text>
</comment>
<dbReference type="AlphaFoldDB" id="A0A9R1UPX8"/>
<evidence type="ECO:0000313" key="8">
    <source>
        <dbReference type="EMBL" id="KAJ0191540.1"/>
    </source>
</evidence>
<keyword evidence="4 5" id="KW-0206">Cytoskeleton</keyword>
<sequence length="239" mass="26715">MIDAGRGSLHMGLDTHSDKTLRLTSTIQMGLLSSPELTSFSWRDKNVVTVFSAPNYYMTVLISVSLFFFILDAPLMYQVAYVFLVISNFWKSMKRGMGMCFLLQKQSWISIGGSRKSWGPNNTYDLIGKLRSIKHYLILDQGDFLVHFTDIALDELDKAPNEISVEKLQSLLDLALRSTAAAADPLHEDLSEKLDPETMNLIGEEFMMEGLLLSNSTTSTTSIITGEEVQSIHETSITS</sequence>
<dbReference type="InterPro" id="IPR042241">
    <property type="entry name" value="GCP_C_sf"/>
</dbReference>
<feature type="domain" description="Gamma tubulin complex component C-terminal" evidence="7">
    <location>
        <begin position="126"/>
        <end position="198"/>
    </location>
</feature>
<accession>A0A9R1UPX8</accession>
<keyword evidence="6" id="KW-1133">Transmembrane helix</keyword>
<feature type="transmembrane region" description="Helical" evidence="6">
    <location>
        <begin position="56"/>
        <end position="89"/>
    </location>
</feature>
<dbReference type="Gene3D" id="1.20.120.1900">
    <property type="entry name" value="Gamma-tubulin complex, C-terminal domain"/>
    <property type="match status" value="1"/>
</dbReference>
<dbReference type="EMBL" id="NBSK02000008">
    <property type="protein sequence ID" value="KAJ0191540.1"/>
    <property type="molecule type" value="Genomic_DNA"/>
</dbReference>
<keyword evidence="6" id="KW-0812">Transmembrane</keyword>
<evidence type="ECO:0000256" key="3">
    <source>
        <dbReference type="ARBA" id="ARBA00022701"/>
    </source>
</evidence>
<proteinExistence type="inferred from homology"/>
<dbReference type="GO" id="GO:0005815">
    <property type="term" value="C:microtubule organizing center"/>
    <property type="evidence" value="ECO:0007669"/>
    <property type="project" value="UniProtKB-SubCell"/>
</dbReference>
<organism evidence="8 9">
    <name type="scientific">Lactuca sativa</name>
    <name type="common">Garden lettuce</name>
    <dbReference type="NCBI Taxonomy" id="4236"/>
    <lineage>
        <taxon>Eukaryota</taxon>
        <taxon>Viridiplantae</taxon>
        <taxon>Streptophyta</taxon>
        <taxon>Embryophyta</taxon>
        <taxon>Tracheophyta</taxon>
        <taxon>Spermatophyta</taxon>
        <taxon>Magnoliopsida</taxon>
        <taxon>eudicotyledons</taxon>
        <taxon>Gunneridae</taxon>
        <taxon>Pentapetalae</taxon>
        <taxon>asterids</taxon>
        <taxon>campanulids</taxon>
        <taxon>Asterales</taxon>
        <taxon>Asteraceae</taxon>
        <taxon>Cichorioideae</taxon>
        <taxon>Cichorieae</taxon>
        <taxon>Lactucinae</taxon>
        <taxon>Lactuca</taxon>
    </lineage>
</organism>
<dbReference type="PANTHER" id="PTHR19302:SF13">
    <property type="entry name" value="GAMMA-TUBULIN COMPLEX COMPONENT 2"/>
    <property type="match status" value="1"/>
</dbReference>
<evidence type="ECO:0000256" key="4">
    <source>
        <dbReference type="ARBA" id="ARBA00023212"/>
    </source>
</evidence>
<comment type="subcellular location">
    <subcellularLocation>
        <location evidence="5">Cytoplasm</location>
        <location evidence="5">Cytoskeleton</location>
        <location evidence="5">Microtubule organizing center</location>
    </subcellularLocation>
</comment>
<dbReference type="Pfam" id="PF04130">
    <property type="entry name" value="GCP_C_terminal"/>
    <property type="match status" value="1"/>
</dbReference>
<dbReference type="PANTHER" id="PTHR19302">
    <property type="entry name" value="GAMMA TUBULIN COMPLEX PROTEIN"/>
    <property type="match status" value="1"/>
</dbReference>
<dbReference type="GO" id="GO:0043015">
    <property type="term" value="F:gamma-tubulin binding"/>
    <property type="evidence" value="ECO:0007669"/>
    <property type="project" value="InterPro"/>
</dbReference>
<evidence type="ECO:0000256" key="5">
    <source>
        <dbReference type="RuleBase" id="RU363050"/>
    </source>
</evidence>
<evidence type="ECO:0000259" key="7">
    <source>
        <dbReference type="Pfam" id="PF04130"/>
    </source>
</evidence>
<comment type="function">
    <text evidence="5">Component of the gamma-tubulin ring complex (gTuRC) which mediates microtubule nucleation.</text>
</comment>
<keyword evidence="6" id="KW-0472">Membrane</keyword>
<dbReference type="InterPro" id="IPR007259">
    <property type="entry name" value="GCP"/>
</dbReference>
<reference evidence="8 9" key="1">
    <citation type="journal article" date="2017" name="Nat. Commun.">
        <title>Genome assembly with in vitro proximity ligation data and whole-genome triplication in lettuce.</title>
        <authorList>
            <person name="Reyes-Chin-Wo S."/>
            <person name="Wang Z."/>
            <person name="Yang X."/>
            <person name="Kozik A."/>
            <person name="Arikit S."/>
            <person name="Song C."/>
            <person name="Xia L."/>
            <person name="Froenicke L."/>
            <person name="Lavelle D.O."/>
            <person name="Truco M.J."/>
            <person name="Xia R."/>
            <person name="Zhu S."/>
            <person name="Xu C."/>
            <person name="Xu H."/>
            <person name="Xu X."/>
            <person name="Cox K."/>
            <person name="Korf I."/>
            <person name="Meyers B.C."/>
            <person name="Michelmore R.W."/>
        </authorList>
    </citation>
    <scope>NUCLEOTIDE SEQUENCE [LARGE SCALE GENOMIC DNA]</scope>
    <source>
        <strain evidence="9">cv. Salinas</strain>
        <tissue evidence="8">Seedlings</tissue>
    </source>
</reference>
<name>A0A9R1UPX8_LACSA</name>
<dbReference type="Proteomes" id="UP000235145">
    <property type="component" value="Unassembled WGS sequence"/>
</dbReference>
<evidence type="ECO:0000256" key="1">
    <source>
        <dbReference type="ARBA" id="ARBA00010337"/>
    </source>
</evidence>
<keyword evidence="9" id="KW-1185">Reference proteome</keyword>
<gene>
    <name evidence="8" type="ORF">LSAT_V11C800423860</name>
</gene>
<dbReference type="InterPro" id="IPR040457">
    <property type="entry name" value="GCP_C"/>
</dbReference>